<reference evidence="8 9" key="1">
    <citation type="submission" date="2021-12" db="EMBL/GenBank/DDBJ databases">
        <title>Genome seq of p7.</title>
        <authorList>
            <person name="Seo T."/>
        </authorList>
    </citation>
    <scope>NUCLEOTIDE SEQUENCE [LARGE SCALE GENOMIC DNA]</scope>
    <source>
        <strain evidence="8 9">P7</strain>
    </source>
</reference>
<gene>
    <name evidence="8" type="ORF">LXT12_06260</name>
</gene>
<comment type="caution">
    <text evidence="8">The sequence shown here is derived from an EMBL/GenBank/DDBJ whole genome shotgun (WGS) entry which is preliminary data.</text>
</comment>
<dbReference type="PANTHER" id="PTHR47053">
    <property type="entry name" value="MUREIN DD-ENDOPEPTIDASE MEPH-RELATED"/>
    <property type="match status" value="1"/>
</dbReference>
<evidence type="ECO:0000313" key="9">
    <source>
        <dbReference type="Proteomes" id="UP001201463"/>
    </source>
</evidence>
<name>A0ABS8XHZ6_9BURK</name>
<proteinExistence type="inferred from homology"/>
<keyword evidence="4" id="KW-0788">Thiol protease</keyword>
<comment type="similarity">
    <text evidence="1">Belongs to the peptidase C40 family.</text>
</comment>
<accession>A0ABS8XHZ6</accession>
<dbReference type="Gene3D" id="3.90.1720.10">
    <property type="entry name" value="endopeptidase domain like (from Nostoc punctiforme)"/>
    <property type="match status" value="1"/>
</dbReference>
<dbReference type="PROSITE" id="PS51935">
    <property type="entry name" value="NLPC_P60"/>
    <property type="match status" value="1"/>
</dbReference>
<feature type="chain" id="PRO_5046742396" evidence="6">
    <location>
        <begin position="27"/>
        <end position="249"/>
    </location>
</feature>
<protein>
    <submittedName>
        <fullName evidence="8">C40 family peptidase</fullName>
    </submittedName>
</protein>
<keyword evidence="6" id="KW-0732">Signal</keyword>
<dbReference type="InterPro" id="IPR038765">
    <property type="entry name" value="Papain-like_cys_pep_sf"/>
</dbReference>
<feature type="domain" description="NlpC/P60" evidence="7">
    <location>
        <begin position="111"/>
        <end position="237"/>
    </location>
</feature>
<dbReference type="PANTHER" id="PTHR47053:SF1">
    <property type="entry name" value="MUREIN DD-ENDOPEPTIDASE MEPH-RELATED"/>
    <property type="match status" value="1"/>
</dbReference>
<evidence type="ECO:0000313" key="8">
    <source>
        <dbReference type="EMBL" id="MCE4536850.1"/>
    </source>
</evidence>
<feature type="signal peptide" evidence="6">
    <location>
        <begin position="1"/>
        <end position="26"/>
    </location>
</feature>
<feature type="region of interest" description="Disordered" evidence="5">
    <location>
        <begin position="40"/>
        <end position="83"/>
    </location>
</feature>
<keyword evidence="9" id="KW-1185">Reference proteome</keyword>
<evidence type="ECO:0000256" key="2">
    <source>
        <dbReference type="ARBA" id="ARBA00022670"/>
    </source>
</evidence>
<feature type="compositionally biased region" description="Low complexity" evidence="5">
    <location>
        <begin position="51"/>
        <end position="69"/>
    </location>
</feature>
<evidence type="ECO:0000256" key="3">
    <source>
        <dbReference type="ARBA" id="ARBA00022801"/>
    </source>
</evidence>
<dbReference type="SUPFAM" id="SSF54001">
    <property type="entry name" value="Cysteine proteinases"/>
    <property type="match status" value="1"/>
</dbReference>
<dbReference type="Proteomes" id="UP001201463">
    <property type="component" value="Unassembled WGS sequence"/>
</dbReference>
<dbReference type="InterPro" id="IPR051202">
    <property type="entry name" value="Peptidase_C40"/>
</dbReference>
<evidence type="ECO:0000256" key="5">
    <source>
        <dbReference type="SAM" id="MobiDB-lite"/>
    </source>
</evidence>
<keyword evidence="2" id="KW-0645">Protease</keyword>
<dbReference type="RefSeq" id="WP_233390510.1">
    <property type="nucleotide sequence ID" value="NZ_JAJTWT010000002.1"/>
</dbReference>
<organism evidence="8 9">
    <name type="scientific">Pelomonas caseinilytica</name>
    <dbReference type="NCBI Taxonomy" id="2906763"/>
    <lineage>
        <taxon>Bacteria</taxon>
        <taxon>Pseudomonadati</taxon>
        <taxon>Pseudomonadota</taxon>
        <taxon>Betaproteobacteria</taxon>
        <taxon>Burkholderiales</taxon>
        <taxon>Sphaerotilaceae</taxon>
        <taxon>Roseateles</taxon>
    </lineage>
</organism>
<evidence type="ECO:0000256" key="6">
    <source>
        <dbReference type="SAM" id="SignalP"/>
    </source>
</evidence>
<sequence length="249" mass="26368">MSLVPFALLNRLAAAGLLVVGCAAHAQGVAQAATVTPPPGTMTGAYGQSLQQQQPQPQAQAQAQPAADKAAPRPAPGTQPANDAVSRFLSDRGLLGNAETGGSSRLLASVRDTASDLVLSAMNFLGVRYTRGGNSVENGFDCSGFTRHIFEMSVGLILPRRADEQAKLSSLLPIRKDELKPGDLVFFNTMRATFSHVGIYVGEGKFIHAPRTGSAVRVEDMRDSYWAKRFTGARRADLKAAAESGTVTR</sequence>
<keyword evidence="3" id="KW-0378">Hydrolase</keyword>
<evidence type="ECO:0000256" key="4">
    <source>
        <dbReference type="ARBA" id="ARBA00022807"/>
    </source>
</evidence>
<evidence type="ECO:0000259" key="7">
    <source>
        <dbReference type="PROSITE" id="PS51935"/>
    </source>
</evidence>
<evidence type="ECO:0000256" key="1">
    <source>
        <dbReference type="ARBA" id="ARBA00007074"/>
    </source>
</evidence>
<dbReference type="Pfam" id="PF00877">
    <property type="entry name" value="NLPC_P60"/>
    <property type="match status" value="1"/>
</dbReference>
<dbReference type="InterPro" id="IPR000064">
    <property type="entry name" value="NLP_P60_dom"/>
</dbReference>
<dbReference type="EMBL" id="JAJTWT010000002">
    <property type="protein sequence ID" value="MCE4536850.1"/>
    <property type="molecule type" value="Genomic_DNA"/>
</dbReference>